<accession>A0A8J3BBF5</accession>
<reference evidence="2" key="1">
    <citation type="journal article" date="2014" name="Int. J. Syst. Evol. Microbiol.">
        <title>Complete genome sequence of Corynebacterium casei LMG S-19264T (=DSM 44701T), isolated from a smear-ripened cheese.</title>
        <authorList>
            <consortium name="US DOE Joint Genome Institute (JGI-PGF)"/>
            <person name="Walter F."/>
            <person name="Albersmeier A."/>
            <person name="Kalinowski J."/>
            <person name="Ruckert C."/>
        </authorList>
    </citation>
    <scope>NUCLEOTIDE SEQUENCE</scope>
    <source>
        <strain evidence="2">JCM 3090</strain>
    </source>
</reference>
<comment type="caution">
    <text evidence="2">The sequence shown here is derived from an EMBL/GenBank/DDBJ whole genome shotgun (WGS) entry which is preliminary data.</text>
</comment>
<reference evidence="2" key="2">
    <citation type="submission" date="2020-09" db="EMBL/GenBank/DDBJ databases">
        <authorList>
            <person name="Sun Q."/>
            <person name="Ohkuma M."/>
        </authorList>
    </citation>
    <scope>NUCLEOTIDE SEQUENCE</scope>
    <source>
        <strain evidence="2">JCM 3090</strain>
    </source>
</reference>
<evidence type="ECO:0000256" key="1">
    <source>
        <dbReference type="SAM" id="SignalP"/>
    </source>
</evidence>
<protein>
    <submittedName>
        <fullName evidence="2">Uncharacterized protein</fullName>
    </submittedName>
</protein>
<dbReference type="EMBL" id="BMQB01000013">
    <property type="protein sequence ID" value="GGK09452.1"/>
    <property type="molecule type" value="Genomic_DNA"/>
</dbReference>
<name>A0A8J3BBF5_9ACTN</name>
<dbReference type="RefSeq" id="WP_189172127.1">
    <property type="nucleotide sequence ID" value="NZ_BMQB01000013.1"/>
</dbReference>
<organism evidence="2 3">
    <name type="scientific">Pilimelia anulata</name>
    <dbReference type="NCBI Taxonomy" id="53371"/>
    <lineage>
        <taxon>Bacteria</taxon>
        <taxon>Bacillati</taxon>
        <taxon>Actinomycetota</taxon>
        <taxon>Actinomycetes</taxon>
        <taxon>Micromonosporales</taxon>
        <taxon>Micromonosporaceae</taxon>
        <taxon>Pilimelia</taxon>
    </lineage>
</organism>
<keyword evidence="3" id="KW-1185">Reference proteome</keyword>
<feature type="chain" id="PRO_5035243248" evidence="1">
    <location>
        <begin position="29"/>
        <end position="255"/>
    </location>
</feature>
<keyword evidence="1" id="KW-0732">Signal</keyword>
<evidence type="ECO:0000313" key="3">
    <source>
        <dbReference type="Proteomes" id="UP000649739"/>
    </source>
</evidence>
<gene>
    <name evidence="2" type="ORF">GCM10010123_44170</name>
</gene>
<sequence length="255" mass="26648">MQSFLARSLVVVASAGTLAGVAATPAAAAPTSCPVRASVPNVKLTGPAARKIPMKLTQTCNAWGALWLLRDATGAFDETQGAYGELMGGMITFPTDIMAEPTAPLRAGITQPLRIRDDVPLGTQTLLGFAAFAPSTDPANLDGISLPIASTTFRVKAGASAKITATRTGGRVTLGGKVTRYTPAANRYAGFRGAAVTMQWRPTNTSAWRNLTMVRTDATGAVPARTWGFSRPALFRFTVAENSGTWSTTSAQVGR</sequence>
<evidence type="ECO:0000313" key="2">
    <source>
        <dbReference type="EMBL" id="GGK09452.1"/>
    </source>
</evidence>
<proteinExistence type="predicted"/>
<dbReference type="Proteomes" id="UP000649739">
    <property type="component" value="Unassembled WGS sequence"/>
</dbReference>
<feature type="signal peptide" evidence="1">
    <location>
        <begin position="1"/>
        <end position="28"/>
    </location>
</feature>
<dbReference type="AlphaFoldDB" id="A0A8J3BBF5"/>